<dbReference type="Proteomes" id="UP000533017">
    <property type="component" value="Unassembled WGS sequence"/>
</dbReference>
<dbReference type="Gene3D" id="3.90.1200.10">
    <property type="match status" value="1"/>
</dbReference>
<gene>
    <name evidence="2" type="ORF">FHR37_003103</name>
    <name evidence="3" type="ORF">SAMN05421678_12175</name>
</gene>
<keyword evidence="3" id="KW-0418">Kinase</keyword>
<dbReference type="STRING" id="504797.SAMN05421678_12175"/>
<evidence type="ECO:0000313" key="5">
    <source>
        <dbReference type="Proteomes" id="UP000533017"/>
    </source>
</evidence>
<dbReference type="GO" id="GO:0016301">
    <property type="term" value="F:kinase activity"/>
    <property type="evidence" value="ECO:0007669"/>
    <property type="project" value="UniProtKB-KW"/>
</dbReference>
<dbReference type="PANTHER" id="PTHR21310">
    <property type="entry name" value="AMINOGLYCOSIDE PHOSPHOTRANSFERASE-RELATED-RELATED"/>
    <property type="match status" value="1"/>
</dbReference>
<name>A0A1I3B154_9ACTN</name>
<organism evidence="3 4">
    <name type="scientific">Actinopolymorpha cephalotaxi</name>
    <dbReference type="NCBI Taxonomy" id="504797"/>
    <lineage>
        <taxon>Bacteria</taxon>
        <taxon>Bacillati</taxon>
        <taxon>Actinomycetota</taxon>
        <taxon>Actinomycetes</taxon>
        <taxon>Propionibacteriales</taxon>
        <taxon>Actinopolymorphaceae</taxon>
        <taxon>Actinopolymorpha</taxon>
    </lineage>
</organism>
<reference evidence="3 4" key="1">
    <citation type="submission" date="2016-10" db="EMBL/GenBank/DDBJ databases">
        <authorList>
            <person name="de Groot N.N."/>
        </authorList>
    </citation>
    <scope>NUCLEOTIDE SEQUENCE [LARGE SCALE GENOMIC DNA]</scope>
    <source>
        <strain evidence="3 4">CPCC 202808</strain>
    </source>
</reference>
<keyword evidence="3" id="KW-0808">Transferase</keyword>
<dbReference type="InterPro" id="IPR051678">
    <property type="entry name" value="AGP_Transferase"/>
</dbReference>
<dbReference type="EMBL" id="JACBZA010000001">
    <property type="protein sequence ID" value="NYH84252.1"/>
    <property type="molecule type" value="Genomic_DNA"/>
</dbReference>
<evidence type="ECO:0000313" key="2">
    <source>
        <dbReference type="EMBL" id="NYH84252.1"/>
    </source>
</evidence>
<reference evidence="2 5" key="2">
    <citation type="submission" date="2020-07" db="EMBL/GenBank/DDBJ databases">
        <title>Sequencing the genomes of 1000 actinobacteria strains.</title>
        <authorList>
            <person name="Klenk H.-P."/>
        </authorList>
    </citation>
    <scope>NUCLEOTIDE SEQUENCE [LARGE SCALE GENOMIC DNA]</scope>
    <source>
        <strain evidence="2 5">DSM 45117</strain>
    </source>
</reference>
<evidence type="ECO:0000259" key="1">
    <source>
        <dbReference type="Pfam" id="PF01636"/>
    </source>
</evidence>
<dbReference type="RefSeq" id="WP_202818382.1">
    <property type="nucleotide sequence ID" value="NZ_FOOI01000021.1"/>
</dbReference>
<dbReference type="SUPFAM" id="SSF56112">
    <property type="entry name" value="Protein kinase-like (PK-like)"/>
    <property type="match status" value="1"/>
</dbReference>
<protein>
    <submittedName>
        <fullName evidence="2">Aminoglycoside phosphotransferase (APT) family kinase protein</fullName>
    </submittedName>
    <submittedName>
        <fullName evidence="3">Predicted kinase, aminoglycoside phosphotransferase (APT) family</fullName>
    </submittedName>
</protein>
<feature type="domain" description="Aminoglycoside phosphotransferase" evidence="1">
    <location>
        <begin position="54"/>
        <end position="251"/>
    </location>
</feature>
<accession>A0A1I3B154</accession>
<keyword evidence="5" id="KW-1185">Reference proteome</keyword>
<dbReference type="EMBL" id="FOOI01000021">
    <property type="protein sequence ID" value="SFH55920.1"/>
    <property type="molecule type" value="Genomic_DNA"/>
</dbReference>
<proteinExistence type="predicted"/>
<sequence length="296" mass="30981">MRETNPARGNAPAGRILDWAAAAMGAGASIAETRTLHDDQGPWRLSVVSCGRTTEVVLRAPTPRIDAAGIATGATALALAAQHGLPAPRLLAADLDGSASGVPATLETAAAGTTAWSSPPSVERLRSTGAALALVHSVAMTPCEHLPFRPRPIAVDDFAADRRAGRMPTTPLLRTADDLITAHGLPSGEPVFLHGDVWPGNLVWTRDDIVTLIDWKTAGVGAPGVDLGELRKQVAITFGPDAPAHVLDGWEGHSGVRPRYVAYWDAVAALNTPTELIGAPTHRRDAFLRMALSKLG</sequence>
<dbReference type="InterPro" id="IPR002575">
    <property type="entry name" value="Aminoglycoside_PTrfase"/>
</dbReference>
<dbReference type="Pfam" id="PF01636">
    <property type="entry name" value="APH"/>
    <property type="match status" value="1"/>
</dbReference>
<evidence type="ECO:0000313" key="4">
    <source>
        <dbReference type="Proteomes" id="UP000199052"/>
    </source>
</evidence>
<evidence type="ECO:0000313" key="3">
    <source>
        <dbReference type="EMBL" id="SFH55920.1"/>
    </source>
</evidence>
<dbReference type="InterPro" id="IPR011009">
    <property type="entry name" value="Kinase-like_dom_sf"/>
</dbReference>
<dbReference type="Proteomes" id="UP000199052">
    <property type="component" value="Unassembled WGS sequence"/>
</dbReference>
<dbReference type="AlphaFoldDB" id="A0A1I3B154"/>